<dbReference type="Proteomes" id="UP000004594">
    <property type="component" value="Unassembled WGS sequence"/>
</dbReference>
<protein>
    <submittedName>
        <fullName evidence="9">Transport energizing protein, ExbD/TolR family</fullName>
    </submittedName>
</protein>
<evidence type="ECO:0000256" key="6">
    <source>
        <dbReference type="ARBA" id="ARBA00023136"/>
    </source>
</evidence>
<dbReference type="GO" id="GO:0015031">
    <property type="term" value="P:protein transport"/>
    <property type="evidence" value="ECO:0007669"/>
    <property type="project" value="UniProtKB-KW"/>
</dbReference>
<gene>
    <name evidence="9" type="ORF">HMPREF9220_1332</name>
</gene>
<name>E4L740_9FIRM</name>
<proteinExistence type="inferred from homology"/>
<dbReference type="AlphaFoldDB" id="E4L740"/>
<dbReference type="RefSeq" id="WP_007553623.1">
    <property type="nucleotide sequence ID" value="NZ_AENT01000001.1"/>
</dbReference>
<evidence type="ECO:0000256" key="1">
    <source>
        <dbReference type="ARBA" id="ARBA00004162"/>
    </source>
</evidence>
<evidence type="ECO:0000313" key="9">
    <source>
        <dbReference type="EMBL" id="EFR43314.1"/>
    </source>
</evidence>
<keyword evidence="4 7" id="KW-0812">Transmembrane</keyword>
<dbReference type="Pfam" id="PF02472">
    <property type="entry name" value="ExbD"/>
    <property type="match status" value="1"/>
</dbReference>
<keyword evidence="5 8" id="KW-1133">Transmembrane helix</keyword>
<dbReference type="PANTHER" id="PTHR30558">
    <property type="entry name" value="EXBD MEMBRANE COMPONENT OF PMF-DRIVEN MACROMOLECULE IMPORT SYSTEM"/>
    <property type="match status" value="1"/>
</dbReference>
<evidence type="ECO:0000313" key="10">
    <source>
        <dbReference type="Proteomes" id="UP000004594"/>
    </source>
</evidence>
<dbReference type="Gene3D" id="3.30.420.270">
    <property type="match status" value="1"/>
</dbReference>
<evidence type="ECO:0000256" key="3">
    <source>
        <dbReference type="ARBA" id="ARBA00022475"/>
    </source>
</evidence>
<dbReference type="GO" id="GO:0005886">
    <property type="term" value="C:plasma membrane"/>
    <property type="evidence" value="ECO:0007669"/>
    <property type="project" value="UniProtKB-SubCell"/>
</dbReference>
<evidence type="ECO:0000256" key="4">
    <source>
        <dbReference type="ARBA" id="ARBA00022692"/>
    </source>
</evidence>
<evidence type="ECO:0000256" key="2">
    <source>
        <dbReference type="ARBA" id="ARBA00005811"/>
    </source>
</evidence>
<reference evidence="9 10" key="1">
    <citation type="submission" date="2010-11" db="EMBL/GenBank/DDBJ databases">
        <authorList>
            <person name="Durkin A.S."/>
            <person name="Madupu R."/>
            <person name="Torralba M."/>
            <person name="Gillis M."/>
            <person name="Methe B."/>
            <person name="Sutton G."/>
            <person name="Nelson K.E."/>
        </authorList>
    </citation>
    <scope>NUCLEOTIDE SEQUENCE [LARGE SCALE GENOMIC DNA]</scope>
    <source>
        <strain evidence="9 10">UPII 345-E</strain>
    </source>
</reference>
<dbReference type="OrthoDB" id="287326at2"/>
<dbReference type="PANTHER" id="PTHR30558:SF3">
    <property type="entry name" value="BIOPOLYMER TRANSPORT PROTEIN EXBD-RELATED"/>
    <property type="match status" value="1"/>
</dbReference>
<keyword evidence="7" id="KW-0653">Protein transport</keyword>
<comment type="caution">
    <text evidence="9">The sequence shown here is derived from an EMBL/GenBank/DDBJ whole genome shotgun (WGS) entry which is preliminary data.</text>
</comment>
<evidence type="ECO:0000256" key="8">
    <source>
        <dbReference type="SAM" id="Phobius"/>
    </source>
</evidence>
<organism evidence="9 10">
    <name type="scientific">Dialister micraerophilus UPII 345-E</name>
    <dbReference type="NCBI Taxonomy" id="910314"/>
    <lineage>
        <taxon>Bacteria</taxon>
        <taxon>Bacillati</taxon>
        <taxon>Bacillota</taxon>
        <taxon>Negativicutes</taxon>
        <taxon>Veillonellales</taxon>
        <taxon>Veillonellaceae</taxon>
        <taxon>Dialister</taxon>
    </lineage>
</organism>
<dbReference type="InterPro" id="IPR003400">
    <property type="entry name" value="ExbD"/>
</dbReference>
<dbReference type="GO" id="GO:0022857">
    <property type="term" value="F:transmembrane transporter activity"/>
    <property type="evidence" value="ECO:0007669"/>
    <property type="project" value="InterPro"/>
</dbReference>
<accession>E4L740</accession>
<comment type="subcellular location">
    <subcellularLocation>
        <location evidence="1">Cell membrane</location>
        <topology evidence="1">Single-pass membrane protein</topology>
    </subcellularLocation>
    <subcellularLocation>
        <location evidence="7">Cell membrane</location>
        <topology evidence="7">Single-pass type II membrane protein</topology>
    </subcellularLocation>
</comment>
<dbReference type="eggNOG" id="COG0848">
    <property type="taxonomic scope" value="Bacteria"/>
</dbReference>
<evidence type="ECO:0000256" key="7">
    <source>
        <dbReference type="RuleBase" id="RU003879"/>
    </source>
</evidence>
<feature type="transmembrane region" description="Helical" evidence="8">
    <location>
        <begin position="15"/>
        <end position="38"/>
    </location>
</feature>
<evidence type="ECO:0000256" key="5">
    <source>
        <dbReference type="ARBA" id="ARBA00022989"/>
    </source>
</evidence>
<keyword evidence="3" id="KW-1003">Cell membrane</keyword>
<keyword evidence="6 8" id="KW-0472">Membrane</keyword>
<keyword evidence="7" id="KW-0813">Transport</keyword>
<sequence length="140" mass="15875">MFGKRNFHKVKEPSIIIVPMIDIMLFLLVFFMMATMYMTELNTMSVNLPQASASKRETKPEVIPVTVLDNGEVYYDKDTSPSQDVVQRMKKNISENPEVVFVLRADKSTNYDDVTKVLDALKQSGAKHISLATEVKADKK</sequence>
<dbReference type="EMBL" id="AENT01000001">
    <property type="protein sequence ID" value="EFR43314.1"/>
    <property type="molecule type" value="Genomic_DNA"/>
</dbReference>
<comment type="similarity">
    <text evidence="2 7">Belongs to the ExbD/TolR family.</text>
</comment>